<organism evidence="1 2">
    <name type="scientific">Candidatus Competibacter denitrificans Run_A_D11</name>
    <dbReference type="NCBI Taxonomy" id="1400863"/>
    <lineage>
        <taxon>Bacteria</taxon>
        <taxon>Pseudomonadati</taxon>
        <taxon>Pseudomonadota</taxon>
        <taxon>Gammaproteobacteria</taxon>
        <taxon>Candidatus Competibacteraceae</taxon>
        <taxon>Candidatus Competibacter</taxon>
    </lineage>
</organism>
<protein>
    <recommendedName>
        <fullName evidence="3">Regulatory protein GemA</fullName>
    </recommendedName>
</protein>
<proteinExistence type="predicted"/>
<evidence type="ECO:0008006" key="3">
    <source>
        <dbReference type="Google" id="ProtNLM"/>
    </source>
</evidence>
<reference evidence="1" key="1">
    <citation type="submission" date="2013-07" db="EMBL/GenBank/DDBJ databases">
        <authorList>
            <person name="McIlroy S."/>
        </authorList>
    </citation>
    <scope>NUCLEOTIDE SEQUENCE [LARGE SCALE GENOMIC DNA]</scope>
    <source>
        <strain evidence="1">Run_A_D11</strain>
    </source>
</reference>
<dbReference type="InterPro" id="IPR009363">
    <property type="entry name" value="Phage_Mu_Gp16"/>
</dbReference>
<dbReference type="EMBL" id="CBTJ020000096">
    <property type="protein sequence ID" value="CDI04082.1"/>
    <property type="molecule type" value="Genomic_DNA"/>
</dbReference>
<dbReference type="Proteomes" id="UP000035760">
    <property type="component" value="Unassembled WGS sequence"/>
</dbReference>
<name>W6M954_9GAMM</name>
<sequence>MTDPTRTRDLKLIHIAAKQMAWDENTYRAILERITGNASAADLNAKQRSAVIDEFVRLGWKIKQRKGHRKLGTLPEDRQRLVWKIGAYLADAGRAWAYADGIARRVCKVESVRFCTPEQLHKIVAALEYDQQRRQRKANKTPPEVA</sequence>
<comment type="caution">
    <text evidence="1">The sequence shown here is derived from an EMBL/GenBank/DDBJ whole genome shotgun (WGS) entry which is preliminary data.</text>
</comment>
<keyword evidence="2" id="KW-1185">Reference proteome</keyword>
<dbReference type="RefSeq" id="WP_048675762.1">
    <property type="nucleotide sequence ID" value="NZ_CBTJ020000096.1"/>
</dbReference>
<reference evidence="1" key="2">
    <citation type="submission" date="2014-03" db="EMBL/GenBank/DDBJ databases">
        <title>Candidatus Competibacter-lineage genomes retrieved from metagenomes reveal functional metabolic diversity.</title>
        <authorList>
            <person name="McIlroy S.J."/>
            <person name="Albertsen M."/>
            <person name="Andresen E.K."/>
            <person name="Saunders A.M."/>
            <person name="Kristiansen R."/>
            <person name="Stokholm-Bjerregaard M."/>
            <person name="Nielsen K.L."/>
            <person name="Nielsen P.H."/>
        </authorList>
    </citation>
    <scope>NUCLEOTIDE SEQUENCE</scope>
    <source>
        <strain evidence="1">Run_A_D11</strain>
    </source>
</reference>
<dbReference type="STRING" id="1400863.BN873_840004"/>
<accession>W6M954</accession>
<evidence type="ECO:0000313" key="1">
    <source>
        <dbReference type="EMBL" id="CDI04082.1"/>
    </source>
</evidence>
<dbReference type="AlphaFoldDB" id="W6M954"/>
<dbReference type="OrthoDB" id="7360086at2"/>
<gene>
    <name evidence="1" type="ORF">BN873_840004</name>
</gene>
<evidence type="ECO:0000313" key="2">
    <source>
        <dbReference type="Proteomes" id="UP000035760"/>
    </source>
</evidence>
<dbReference type="Pfam" id="PF06252">
    <property type="entry name" value="GemA"/>
    <property type="match status" value="1"/>
</dbReference>